<dbReference type="InParanoid" id="Q7RSU5"/>
<evidence type="ECO:0000313" key="1">
    <source>
        <dbReference type="EMBL" id="EAA22120.1"/>
    </source>
</evidence>
<evidence type="ECO:0000313" key="2">
    <source>
        <dbReference type="Proteomes" id="UP000008553"/>
    </source>
</evidence>
<name>Q7RSU5_PLAYO</name>
<accession>Q7RSU5</accession>
<dbReference type="AlphaFoldDB" id="Q7RSU5"/>
<protein>
    <submittedName>
        <fullName evidence="1">Uncharacterized protein</fullName>
    </submittedName>
</protein>
<proteinExistence type="predicted"/>
<organism evidence="1 2">
    <name type="scientific">Plasmodium yoelii yoelii</name>
    <dbReference type="NCBI Taxonomy" id="73239"/>
    <lineage>
        <taxon>Eukaryota</taxon>
        <taxon>Sar</taxon>
        <taxon>Alveolata</taxon>
        <taxon>Apicomplexa</taxon>
        <taxon>Aconoidasida</taxon>
        <taxon>Haemosporida</taxon>
        <taxon>Plasmodiidae</taxon>
        <taxon>Plasmodium</taxon>
        <taxon>Plasmodium (Vinckeia)</taxon>
    </lineage>
</organism>
<reference evidence="1 2" key="1">
    <citation type="journal article" date="2002" name="Nature">
        <title>Genome sequence and comparative analysis of the model rodent malaria parasite Plasmodium yoelii yoelii.</title>
        <authorList>
            <person name="Carlton J.M."/>
            <person name="Angiuoli S.V."/>
            <person name="Suh B.B."/>
            <person name="Kooij T.W."/>
            <person name="Pertea M."/>
            <person name="Silva J.C."/>
            <person name="Ermolaeva M.D."/>
            <person name="Allen J.E."/>
            <person name="Selengut J.D."/>
            <person name="Koo H.L."/>
            <person name="Peterson J.D."/>
            <person name="Pop M."/>
            <person name="Kosack D.S."/>
            <person name="Shumway M.F."/>
            <person name="Bidwell S.L."/>
            <person name="Shallom S.J."/>
            <person name="van Aken S.E."/>
            <person name="Riedmuller S.B."/>
            <person name="Feldblyum T.V."/>
            <person name="Cho J.K."/>
            <person name="Quackenbush J."/>
            <person name="Sedegah M."/>
            <person name="Shoaibi A."/>
            <person name="Cummings L.M."/>
            <person name="Florens L."/>
            <person name="Yates J.R."/>
            <person name="Raine J.D."/>
            <person name="Sinden R.E."/>
            <person name="Harris M.A."/>
            <person name="Cunningham D.A."/>
            <person name="Preiser P.R."/>
            <person name="Bergman L.W."/>
            <person name="Vaidya A.B."/>
            <person name="van Lin L.H."/>
            <person name="Janse C.J."/>
            <person name="Waters A.P."/>
            <person name="Smith H.O."/>
            <person name="White O.R."/>
            <person name="Salzberg S.L."/>
            <person name="Venter J.C."/>
            <person name="Fraser C.M."/>
            <person name="Hoffman S.L."/>
            <person name="Gardner M.J."/>
            <person name="Carucci D.J."/>
        </authorList>
    </citation>
    <scope>NUCLEOTIDE SEQUENCE [LARGE SCALE GENOMIC DNA]</scope>
    <source>
        <strain evidence="1 2">17XNL</strain>
    </source>
</reference>
<dbReference type="EMBL" id="AABL01000072">
    <property type="protein sequence ID" value="EAA22120.1"/>
    <property type="molecule type" value="Genomic_DNA"/>
</dbReference>
<gene>
    <name evidence="1" type="ORF">PY00258</name>
</gene>
<dbReference type="STRING" id="73239.Q7RSU5"/>
<sequence length="282" mass="33866">MYYNKQVNANKIVNKNILDYFSMRIKNELNFYHYNVTAEEIHYVLDLCKKNFVKNINLSCCYLTNDDILYFNTIKNDSYKINVYNISLNNNLFTSDIQIDQLIKFISNFSIYLLDNCNLGNSFLFNVNNNIQDLNTNDYLNVLSMQYNEFDNKKEMLKFLNKIIIKCKQIKKIKIFSNYVTEEEIKFITKHVLKKNIVSFEDTYDVSSSYKRNRKFSKLSKKINYIDYNTELTPDEMKKITEFFQKEQKKGINDNKHNYPLKDRYHLSDLKTKNIKNSFIKK</sequence>
<comment type="caution">
    <text evidence="1">The sequence shown here is derived from an EMBL/GenBank/DDBJ whole genome shotgun (WGS) entry which is preliminary data.</text>
</comment>
<dbReference type="SUPFAM" id="SSF52047">
    <property type="entry name" value="RNI-like"/>
    <property type="match status" value="1"/>
</dbReference>
<dbReference type="Proteomes" id="UP000008553">
    <property type="component" value="Unassembled WGS sequence"/>
</dbReference>
<dbReference type="PaxDb" id="73239-Q7RSU5"/>
<keyword evidence="2" id="KW-1185">Reference proteome</keyword>